<dbReference type="Proteomes" id="UP000283269">
    <property type="component" value="Unassembled WGS sequence"/>
</dbReference>
<feature type="region of interest" description="Disordered" evidence="5">
    <location>
        <begin position="101"/>
        <end position="124"/>
    </location>
</feature>
<protein>
    <recommendedName>
        <fullName evidence="6">Zn(2)-C6 fungal-type domain-containing protein</fullName>
    </recommendedName>
</protein>
<dbReference type="GO" id="GO:0005634">
    <property type="term" value="C:nucleus"/>
    <property type="evidence" value="ECO:0007669"/>
    <property type="project" value="UniProtKB-SubCell"/>
</dbReference>
<dbReference type="OrthoDB" id="4456959at2759"/>
<dbReference type="EMBL" id="NHYD01003975">
    <property type="protein sequence ID" value="PPQ67257.1"/>
    <property type="molecule type" value="Genomic_DNA"/>
</dbReference>
<evidence type="ECO:0000256" key="1">
    <source>
        <dbReference type="ARBA" id="ARBA00004123"/>
    </source>
</evidence>
<evidence type="ECO:0000259" key="6">
    <source>
        <dbReference type="PROSITE" id="PS50048"/>
    </source>
</evidence>
<feature type="compositionally biased region" description="Polar residues" evidence="5">
    <location>
        <begin position="113"/>
        <end position="124"/>
    </location>
</feature>
<dbReference type="GO" id="GO:0000981">
    <property type="term" value="F:DNA-binding transcription factor activity, RNA polymerase II-specific"/>
    <property type="evidence" value="ECO:0007669"/>
    <property type="project" value="InterPro"/>
</dbReference>
<dbReference type="InterPro" id="IPR050987">
    <property type="entry name" value="AtrR-like"/>
</dbReference>
<evidence type="ECO:0000313" key="8">
    <source>
        <dbReference type="Proteomes" id="UP000283269"/>
    </source>
</evidence>
<feature type="region of interest" description="Disordered" evidence="5">
    <location>
        <begin position="937"/>
        <end position="967"/>
    </location>
</feature>
<gene>
    <name evidence="7" type="ORF">CVT25_005841</name>
</gene>
<dbReference type="InterPro" id="IPR036864">
    <property type="entry name" value="Zn2-C6_fun-type_DNA-bd_sf"/>
</dbReference>
<dbReference type="Pfam" id="PF04082">
    <property type="entry name" value="Fungal_trans"/>
    <property type="match status" value="1"/>
</dbReference>
<keyword evidence="8" id="KW-1185">Reference proteome</keyword>
<dbReference type="PROSITE" id="PS50048">
    <property type="entry name" value="ZN2_CY6_FUNGAL_2"/>
    <property type="match status" value="1"/>
</dbReference>
<keyword evidence="2" id="KW-0479">Metal-binding</keyword>
<comment type="subcellular location">
    <subcellularLocation>
        <location evidence="1">Nucleus</location>
    </subcellularLocation>
</comment>
<organism evidence="7 8">
    <name type="scientific">Psilocybe cyanescens</name>
    <dbReference type="NCBI Taxonomy" id="93625"/>
    <lineage>
        <taxon>Eukaryota</taxon>
        <taxon>Fungi</taxon>
        <taxon>Dikarya</taxon>
        <taxon>Basidiomycota</taxon>
        <taxon>Agaricomycotina</taxon>
        <taxon>Agaricomycetes</taxon>
        <taxon>Agaricomycetidae</taxon>
        <taxon>Agaricales</taxon>
        <taxon>Agaricineae</taxon>
        <taxon>Strophariaceae</taxon>
        <taxon>Psilocybe</taxon>
    </lineage>
</organism>
<evidence type="ECO:0000256" key="3">
    <source>
        <dbReference type="ARBA" id="ARBA00023125"/>
    </source>
</evidence>
<dbReference type="GO" id="GO:0006351">
    <property type="term" value="P:DNA-templated transcription"/>
    <property type="evidence" value="ECO:0007669"/>
    <property type="project" value="InterPro"/>
</dbReference>
<sequence length="967" mass="110624">MSPTSDSSASQLKKRKKERACDACRRRKTKCDGPWMSTNICTNCTQSPSHFSSLFSEASKPRSPPKAYVMGLEDKLEALEAILKRIQPDIDFSDELGPPVIRNSWKTQDDPSAASSSNPITRTSSFASAGLPPILIPFHSDKIQSISSNPEVFPPPVSTHLVFHSQPRRARRPRILTDRTFLAYRDNNDLSEDSTSESSSSSSETEEIVITSIVGRTKITLRASENDDSADDNNIRFHGRSSTAGLVETTRQFKHMHMRDSLDPTQQGNPLPVSPDNHSVAQTRRSQFWRTPTWEIQYEGARADNPEILQDLLRRFPPADLMEVLIDLYFRHSNAIFPLLHRPTFDRQWKNRLHHRNIWFACACSSIFAIGSRWCRDERVLPEVPDNEKRDIDWRTAGYIHRIRRSLFHPASLFEVQTITLMSIYLRGSSAFPTAWFFISGGIRKAQDVGAHRKKVYQTVSNIDDELWKRAFWHLVVFDRLGGVNLGRACGMGEEDFDLDLPLEVDDDYWDVNQSKPFNQPPGIPSSVTAFNELIKLTQIMAFALKTLYAIDKSRIYRGLIPLKKESLVQQLSIALEEWKENLPEHLRWHETMNNSTFSCQAATLLNTYHIARMLVHRPSITSLALPTSDLDTHSADPAFSVCIDAATSCASIIKVQLQRGIDYIHVPNVIDASHMAAAFLIMNWWYLKVQEKRLQKQDIKPPLVQNIEKNADVVKILLQTLGKLKDRWDAVDSLMQELKDAVLGLDGFEPDLLYMKTQAIKQHSLTHSDRDPQKASFVIPIVSVKDRHPPRSNPSLRNRHSIAELPSLSQIDYIRQPQPPSLLPTSTPYRWLPPLAHMPRQQPEFERHETHSQLMLSGRALSVTTSNVSWNDRALPFISSMRRTSFPNLTSVDHQHLDREWPGTRTPSEMYYNSHNSGSIRYDDINMHFEDDDYPLSSRYKVQHEQRRTSPTKSHGSRPYDKRGHR</sequence>
<dbReference type="Pfam" id="PF00172">
    <property type="entry name" value="Zn_clus"/>
    <property type="match status" value="1"/>
</dbReference>
<dbReference type="PANTHER" id="PTHR46910">
    <property type="entry name" value="TRANSCRIPTION FACTOR PDR1"/>
    <property type="match status" value="1"/>
</dbReference>
<dbReference type="CDD" id="cd00067">
    <property type="entry name" value="GAL4"/>
    <property type="match status" value="1"/>
</dbReference>
<evidence type="ECO:0000256" key="5">
    <source>
        <dbReference type="SAM" id="MobiDB-lite"/>
    </source>
</evidence>
<evidence type="ECO:0000256" key="4">
    <source>
        <dbReference type="ARBA" id="ARBA00023242"/>
    </source>
</evidence>
<dbReference type="GO" id="GO:0003677">
    <property type="term" value="F:DNA binding"/>
    <property type="evidence" value="ECO:0007669"/>
    <property type="project" value="UniProtKB-KW"/>
</dbReference>
<feature type="region of interest" description="Disordered" evidence="5">
    <location>
        <begin position="187"/>
        <end position="208"/>
    </location>
</feature>
<comment type="caution">
    <text evidence="7">The sequence shown here is derived from an EMBL/GenBank/DDBJ whole genome shotgun (WGS) entry which is preliminary data.</text>
</comment>
<dbReference type="PANTHER" id="PTHR46910:SF3">
    <property type="entry name" value="HALOTOLERANCE PROTEIN 9-RELATED"/>
    <property type="match status" value="1"/>
</dbReference>
<proteinExistence type="predicted"/>
<evidence type="ECO:0000256" key="2">
    <source>
        <dbReference type="ARBA" id="ARBA00022723"/>
    </source>
</evidence>
<dbReference type="SMART" id="SM00066">
    <property type="entry name" value="GAL4"/>
    <property type="match status" value="1"/>
</dbReference>
<keyword evidence="3" id="KW-0238">DNA-binding</keyword>
<dbReference type="AlphaFoldDB" id="A0A409VLZ8"/>
<dbReference type="InterPro" id="IPR001138">
    <property type="entry name" value="Zn2Cys6_DnaBD"/>
</dbReference>
<accession>A0A409VLZ8</accession>
<dbReference type="Gene3D" id="4.10.240.10">
    <property type="entry name" value="Zn(2)-C6 fungal-type DNA-binding domain"/>
    <property type="match status" value="1"/>
</dbReference>
<dbReference type="InterPro" id="IPR007219">
    <property type="entry name" value="XnlR_reg_dom"/>
</dbReference>
<feature type="domain" description="Zn(2)-C6 fungal-type" evidence="6">
    <location>
        <begin position="20"/>
        <end position="46"/>
    </location>
</feature>
<name>A0A409VLZ8_PSICY</name>
<dbReference type="SMART" id="SM00906">
    <property type="entry name" value="Fungal_trans"/>
    <property type="match status" value="1"/>
</dbReference>
<evidence type="ECO:0000313" key="7">
    <source>
        <dbReference type="EMBL" id="PPQ67257.1"/>
    </source>
</evidence>
<dbReference type="CDD" id="cd12148">
    <property type="entry name" value="fungal_TF_MHR"/>
    <property type="match status" value="1"/>
</dbReference>
<reference evidence="7 8" key="1">
    <citation type="journal article" date="2018" name="Evol. Lett.">
        <title>Horizontal gene cluster transfer increased hallucinogenic mushroom diversity.</title>
        <authorList>
            <person name="Reynolds H.T."/>
            <person name="Vijayakumar V."/>
            <person name="Gluck-Thaler E."/>
            <person name="Korotkin H.B."/>
            <person name="Matheny P.B."/>
            <person name="Slot J.C."/>
        </authorList>
    </citation>
    <scope>NUCLEOTIDE SEQUENCE [LARGE SCALE GENOMIC DNA]</scope>
    <source>
        <strain evidence="7 8">2631</strain>
    </source>
</reference>
<dbReference type="GO" id="GO:0008270">
    <property type="term" value="F:zinc ion binding"/>
    <property type="evidence" value="ECO:0007669"/>
    <property type="project" value="InterPro"/>
</dbReference>
<keyword evidence="4" id="KW-0539">Nucleus</keyword>
<dbReference type="SUPFAM" id="SSF57701">
    <property type="entry name" value="Zn2/Cys6 DNA-binding domain"/>
    <property type="match status" value="1"/>
</dbReference>
<feature type="compositionally biased region" description="Low complexity" evidence="5">
    <location>
        <begin position="196"/>
        <end position="208"/>
    </location>
</feature>
<dbReference type="InParanoid" id="A0A409VLZ8"/>